<evidence type="ECO:0000313" key="2">
    <source>
        <dbReference type="Proteomes" id="UP000253046"/>
    </source>
</evidence>
<name>A0A366HXZ0_9GAMM</name>
<dbReference type="InterPro" id="IPR029058">
    <property type="entry name" value="AB_hydrolase_fold"/>
</dbReference>
<dbReference type="SUPFAM" id="SSF53474">
    <property type="entry name" value="alpha/beta-Hydrolases"/>
    <property type="match status" value="1"/>
</dbReference>
<evidence type="ECO:0000313" key="1">
    <source>
        <dbReference type="EMBL" id="RBP57527.1"/>
    </source>
</evidence>
<dbReference type="AlphaFoldDB" id="A0A366HXZ0"/>
<dbReference type="Proteomes" id="UP000253046">
    <property type="component" value="Unassembled WGS sequence"/>
</dbReference>
<proteinExistence type="predicted"/>
<organism evidence="1 2">
    <name type="scientific">Brenneria salicis ATCC 15712 = DSM 30166</name>
    <dbReference type="NCBI Taxonomy" id="714314"/>
    <lineage>
        <taxon>Bacteria</taxon>
        <taxon>Pseudomonadati</taxon>
        <taxon>Pseudomonadota</taxon>
        <taxon>Gammaproteobacteria</taxon>
        <taxon>Enterobacterales</taxon>
        <taxon>Pectobacteriaceae</taxon>
        <taxon>Brenneria</taxon>
    </lineage>
</organism>
<keyword evidence="2" id="KW-1185">Reference proteome</keyword>
<dbReference type="EMBL" id="QNRY01000064">
    <property type="protein sequence ID" value="RBP57527.1"/>
    <property type="molecule type" value="Genomic_DNA"/>
</dbReference>
<reference evidence="1 2" key="1">
    <citation type="submission" date="2018-06" db="EMBL/GenBank/DDBJ databases">
        <title>Genomic Encyclopedia of Type Strains, Phase IV (KMG-IV): sequencing the most valuable type-strain genomes for metagenomic binning, comparative biology and taxonomic classification.</title>
        <authorList>
            <person name="Goeker M."/>
        </authorList>
    </citation>
    <scope>NUCLEOTIDE SEQUENCE [LARGE SCALE GENOMIC DNA]</scope>
    <source>
        <strain evidence="1 2">DSM 30166</strain>
    </source>
</reference>
<sequence length="146" mass="15609">MANNGIRKDDYDAPQKIVLASLILAGAVGGNATIAAANQHEITVKPEITSFKLISNVMYSQTSDLGYPNVALKMDILQPNTQTPLPVVLFITGGGFIHANKDSYLQQRLGLTAPPHSVKAVRSPATPARPPPPIRSITSARLLRLC</sequence>
<dbReference type="Gene3D" id="3.40.50.1820">
    <property type="entry name" value="alpha/beta hydrolase"/>
    <property type="match status" value="1"/>
</dbReference>
<protein>
    <recommendedName>
        <fullName evidence="3">Alpha/beta hydrolase family protein</fullName>
    </recommendedName>
</protein>
<accession>A0A366HXZ0</accession>
<comment type="caution">
    <text evidence="1">The sequence shown here is derived from an EMBL/GenBank/DDBJ whole genome shotgun (WGS) entry which is preliminary data.</text>
</comment>
<gene>
    <name evidence="1" type="ORF">DES54_1649</name>
</gene>
<evidence type="ECO:0008006" key="3">
    <source>
        <dbReference type="Google" id="ProtNLM"/>
    </source>
</evidence>